<reference evidence="1" key="1">
    <citation type="journal article" date="2023" name="Mol. Phylogenet. Evol.">
        <title>Genome-scale phylogeny and comparative genomics of the fungal order Sordariales.</title>
        <authorList>
            <person name="Hensen N."/>
            <person name="Bonometti L."/>
            <person name="Westerberg I."/>
            <person name="Brannstrom I.O."/>
            <person name="Guillou S."/>
            <person name="Cros-Aarteil S."/>
            <person name="Calhoun S."/>
            <person name="Haridas S."/>
            <person name="Kuo A."/>
            <person name="Mondo S."/>
            <person name="Pangilinan J."/>
            <person name="Riley R."/>
            <person name="LaButti K."/>
            <person name="Andreopoulos B."/>
            <person name="Lipzen A."/>
            <person name="Chen C."/>
            <person name="Yan M."/>
            <person name="Daum C."/>
            <person name="Ng V."/>
            <person name="Clum A."/>
            <person name="Steindorff A."/>
            <person name="Ohm R.A."/>
            <person name="Martin F."/>
            <person name="Silar P."/>
            <person name="Natvig D.O."/>
            <person name="Lalanne C."/>
            <person name="Gautier V."/>
            <person name="Ament-Velasquez S.L."/>
            <person name="Kruys A."/>
            <person name="Hutchinson M.I."/>
            <person name="Powell A.J."/>
            <person name="Barry K."/>
            <person name="Miller A.N."/>
            <person name="Grigoriev I.V."/>
            <person name="Debuchy R."/>
            <person name="Gladieux P."/>
            <person name="Hiltunen Thoren M."/>
            <person name="Johannesson H."/>
        </authorList>
    </citation>
    <scope>NUCLEOTIDE SEQUENCE</scope>
    <source>
        <strain evidence="1">CBS 538.74</strain>
    </source>
</reference>
<reference evidence="1" key="2">
    <citation type="submission" date="2023-05" db="EMBL/GenBank/DDBJ databases">
        <authorList>
            <consortium name="Lawrence Berkeley National Laboratory"/>
            <person name="Steindorff A."/>
            <person name="Hensen N."/>
            <person name="Bonometti L."/>
            <person name="Westerberg I."/>
            <person name="Brannstrom I.O."/>
            <person name="Guillou S."/>
            <person name="Cros-Aarteil S."/>
            <person name="Calhoun S."/>
            <person name="Haridas S."/>
            <person name="Kuo A."/>
            <person name="Mondo S."/>
            <person name="Pangilinan J."/>
            <person name="Riley R."/>
            <person name="Labutti K."/>
            <person name="Andreopoulos B."/>
            <person name="Lipzen A."/>
            <person name="Chen C."/>
            <person name="Yanf M."/>
            <person name="Daum C."/>
            <person name="Ng V."/>
            <person name="Clum A."/>
            <person name="Ohm R."/>
            <person name="Martin F."/>
            <person name="Silar P."/>
            <person name="Natvig D."/>
            <person name="Lalanne C."/>
            <person name="Gautier V."/>
            <person name="Ament-Velasquez S.L."/>
            <person name="Kruys A."/>
            <person name="Hutchinson M.I."/>
            <person name="Powell A.J."/>
            <person name="Barry K."/>
            <person name="Miller A.N."/>
            <person name="Grigoriev I.V."/>
            <person name="Debuchy R."/>
            <person name="Gladieux P."/>
            <person name="Thoren M.H."/>
            <person name="Johannesson H."/>
        </authorList>
    </citation>
    <scope>NUCLEOTIDE SEQUENCE</scope>
    <source>
        <strain evidence="1">CBS 538.74</strain>
    </source>
</reference>
<name>A0AAN6ZZ68_9PEZI</name>
<sequence>MSLFQTYRSLTPKTKLAYGAGLVAWGLLGIALSDKMEHKLGYTPTAADQAELDKMTPKIHAVPRGGGEEK</sequence>
<accession>A0AAN6ZZ68</accession>
<evidence type="ECO:0000313" key="1">
    <source>
        <dbReference type="EMBL" id="KAK4156217.1"/>
    </source>
</evidence>
<dbReference type="AlphaFoldDB" id="A0AAN6ZZ68"/>
<gene>
    <name evidence="1" type="ORF">C8A00DRAFT_30915</name>
</gene>
<evidence type="ECO:0000313" key="2">
    <source>
        <dbReference type="Proteomes" id="UP001302745"/>
    </source>
</evidence>
<protein>
    <submittedName>
        <fullName evidence="1">Uncharacterized protein</fullName>
    </submittedName>
</protein>
<dbReference type="EMBL" id="MU856872">
    <property type="protein sequence ID" value="KAK4156217.1"/>
    <property type="molecule type" value="Genomic_DNA"/>
</dbReference>
<comment type="caution">
    <text evidence="1">The sequence shown here is derived from an EMBL/GenBank/DDBJ whole genome shotgun (WGS) entry which is preliminary data.</text>
</comment>
<dbReference type="Proteomes" id="UP001302745">
    <property type="component" value="Unassembled WGS sequence"/>
</dbReference>
<keyword evidence="2" id="KW-1185">Reference proteome</keyword>
<organism evidence="1 2">
    <name type="scientific">Chaetomidium leptoderma</name>
    <dbReference type="NCBI Taxonomy" id="669021"/>
    <lineage>
        <taxon>Eukaryota</taxon>
        <taxon>Fungi</taxon>
        <taxon>Dikarya</taxon>
        <taxon>Ascomycota</taxon>
        <taxon>Pezizomycotina</taxon>
        <taxon>Sordariomycetes</taxon>
        <taxon>Sordariomycetidae</taxon>
        <taxon>Sordariales</taxon>
        <taxon>Chaetomiaceae</taxon>
        <taxon>Chaetomidium</taxon>
    </lineage>
</organism>
<proteinExistence type="predicted"/>